<comment type="caution">
    <text evidence="2">The sequence shown here is derived from an EMBL/GenBank/DDBJ whole genome shotgun (WGS) entry which is preliminary data.</text>
</comment>
<gene>
    <name evidence="2" type="ORF">Tci_876570</name>
</gene>
<reference evidence="2" key="1">
    <citation type="journal article" date="2019" name="Sci. Rep.">
        <title>Draft genome of Tanacetum cinerariifolium, the natural source of mosquito coil.</title>
        <authorList>
            <person name="Yamashiro T."/>
            <person name="Shiraishi A."/>
            <person name="Satake H."/>
            <person name="Nakayama K."/>
        </authorList>
    </citation>
    <scope>NUCLEOTIDE SEQUENCE</scope>
</reference>
<feature type="non-terminal residue" evidence="2">
    <location>
        <position position="1"/>
    </location>
</feature>
<dbReference type="InterPro" id="IPR013103">
    <property type="entry name" value="RVT_2"/>
</dbReference>
<protein>
    <submittedName>
        <fullName evidence="2">Retrotransposon protein, putative, Ty1-copia subclass</fullName>
    </submittedName>
</protein>
<dbReference type="EMBL" id="BKCJ011212885">
    <property type="protein sequence ID" value="GFD04601.1"/>
    <property type="molecule type" value="Genomic_DNA"/>
</dbReference>
<evidence type="ECO:0000259" key="1">
    <source>
        <dbReference type="Pfam" id="PF07727"/>
    </source>
</evidence>
<feature type="domain" description="Reverse transcriptase Ty1/copia-type" evidence="1">
    <location>
        <begin position="3"/>
        <end position="91"/>
    </location>
</feature>
<accession>A0A699T615</accession>
<sequence length="137" mass="15462">KASGSDVVFLILYVDDILIMGNKIPRLKEVKDYLGKYFSMKDLGEAAYIPGIKIYKDRSRQLIGLSQSAYIDKILKKYNMHNSKKGYLPMEVKHVLSNELCASTPEEVAYIKKVPYASAVGSIMYDVRCTRPDVAFA</sequence>
<proteinExistence type="predicted"/>
<name>A0A699T615_TANCI</name>
<organism evidence="2">
    <name type="scientific">Tanacetum cinerariifolium</name>
    <name type="common">Dalmatian daisy</name>
    <name type="synonym">Chrysanthemum cinerariifolium</name>
    <dbReference type="NCBI Taxonomy" id="118510"/>
    <lineage>
        <taxon>Eukaryota</taxon>
        <taxon>Viridiplantae</taxon>
        <taxon>Streptophyta</taxon>
        <taxon>Embryophyta</taxon>
        <taxon>Tracheophyta</taxon>
        <taxon>Spermatophyta</taxon>
        <taxon>Magnoliopsida</taxon>
        <taxon>eudicotyledons</taxon>
        <taxon>Gunneridae</taxon>
        <taxon>Pentapetalae</taxon>
        <taxon>asterids</taxon>
        <taxon>campanulids</taxon>
        <taxon>Asterales</taxon>
        <taxon>Asteraceae</taxon>
        <taxon>Asteroideae</taxon>
        <taxon>Anthemideae</taxon>
        <taxon>Anthemidinae</taxon>
        <taxon>Tanacetum</taxon>
    </lineage>
</organism>
<dbReference type="Pfam" id="PF07727">
    <property type="entry name" value="RVT_2"/>
    <property type="match status" value="1"/>
</dbReference>
<evidence type="ECO:0000313" key="2">
    <source>
        <dbReference type="EMBL" id="GFD04601.1"/>
    </source>
</evidence>
<dbReference type="AlphaFoldDB" id="A0A699T615"/>